<dbReference type="EMBL" id="MLJW01000204">
    <property type="protein sequence ID" value="OIQ93604.1"/>
    <property type="molecule type" value="Genomic_DNA"/>
</dbReference>
<proteinExistence type="predicted"/>
<evidence type="ECO:0000313" key="1">
    <source>
        <dbReference type="EMBL" id="OIQ93604.1"/>
    </source>
</evidence>
<comment type="caution">
    <text evidence="1">The sequence shown here is derived from an EMBL/GenBank/DDBJ whole genome shotgun (WGS) entry which is preliminary data.</text>
</comment>
<organism evidence="1">
    <name type="scientific">mine drainage metagenome</name>
    <dbReference type="NCBI Taxonomy" id="410659"/>
    <lineage>
        <taxon>unclassified sequences</taxon>
        <taxon>metagenomes</taxon>
        <taxon>ecological metagenomes</taxon>
    </lineage>
</organism>
<protein>
    <submittedName>
        <fullName evidence="1">Uncharacterized protein</fullName>
    </submittedName>
</protein>
<gene>
    <name evidence="1" type="ORF">GALL_244520</name>
</gene>
<sequence length="276" mass="30582">MRGEFLPVWSETWRGIWSSLAKHSGAPADLFSELYRELAPATVPGPSPERLAEIIGDPVRGRAAFRRVKSDAFLGERALVEFLERAHGVADDLGGDALANRYFVLVEAFLLKFSLRYDLRRPFALNPTLTGVFAGLVRELKGVSLRDPHIHSLMIDFEEALRDLHTDTSSGRIRICIQKQVNLLEALGQNCPGVASNTLGGICDEVGSWPHDKIKEAMKTLYKFTCSYPGIRHGGTPATALRDMEIKDMVAVTVMLAGFTPYLAHELDSDIIYRGQ</sequence>
<accession>A0A1J5RNF0</accession>
<dbReference type="AlphaFoldDB" id="A0A1J5RNF0"/>
<name>A0A1J5RNF0_9ZZZZ</name>
<reference evidence="1" key="1">
    <citation type="submission" date="2016-10" db="EMBL/GenBank/DDBJ databases">
        <title>Sequence of Gallionella enrichment culture.</title>
        <authorList>
            <person name="Poehlein A."/>
            <person name="Muehling M."/>
            <person name="Daniel R."/>
        </authorList>
    </citation>
    <scope>NUCLEOTIDE SEQUENCE</scope>
</reference>